<reference evidence="1 2" key="1">
    <citation type="submission" date="2015-11" db="EMBL/GenBank/DDBJ databases">
        <title>Genomic analysis of 38 Legionella species identifies large and diverse effector repertoires.</title>
        <authorList>
            <person name="Burstein D."/>
            <person name="Amaro F."/>
            <person name="Zusman T."/>
            <person name="Lifshitz Z."/>
            <person name="Cohen O."/>
            <person name="Gilbert J.A."/>
            <person name="Pupko T."/>
            <person name="Shuman H.A."/>
            <person name="Segal G."/>
        </authorList>
    </citation>
    <scope>NUCLEOTIDE SEQUENCE [LARGE SCALE GENOMIC DNA]</scope>
    <source>
        <strain evidence="1 2">PX-1-G2-E2</strain>
    </source>
</reference>
<name>A0A0W0WBU7_9GAMM</name>
<proteinExistence type="predicted"/>
<dbReference type="OrthoDB" id="5652914at2"/>
<dbReference type="Proteomes" id="UP000054908">
    <property type="component" value="Unassembled WGS sequence"/>
</dbReference>
<evidence type="ECO:0000313" key="2">
    <source>
        <dbReference type="Proteomes" id="UP000054908"/>
    </source>
</evidence>
<dbReference type="EMBL" id="LNYL01000021">
    <property type="protein sequence ID" value="KTD29807.1"/>
    <property type="molecule type" value="Genomic_DNA"/>
</dbReference>
<organism evidence="1 2">
    <name type="scientific">Legionella maceachernii</name>
    <dbReference type="NCBI Taxonomy" id="466"/>
    <lineage>
        <taxon>Bacteria</taxon>
        <taxon>Pseudomonadati</taxon>
        <taxon>Pseudomonadota</taxon>
        <taxon>Gammaproteobacteria</taxon>
        <taxon>Legionellales</taxon>
        <taxon>Legionellaceae</taxon>
        <taxon>Legionella</taxon>
    </lineage>
</organism>
<gene>
    <name evidence="1" type="ORF">Lmac_0751</name>
</gene>
<dbReference type="RefSeq" id="WP_058451568.1">
    <property type="nucleotide sequence ID" value="NZ_CAAAIB010000005.1"/>
</dbReference>
<accession>A0A0W0WBU7</accession>
<evidence type="ECO:0000313" key="1">
    <source>
        <dbReference type="EMBL" id="KTD29807.1"/>
    </source>
</evidence>
<dbReference type="AlphaFoldDB" id="A0A0W0WBU7"/>
<keyword evidence="2" id="KW-1185">Reference proteome</keyword>
<dbReference type="PATRIC" id="fig|466.6.peg.805"/>
<sequence>MRLLCLSIENNSTKNYHRFCTDSLLAKQEIQKKYKIYTTGFIAFFGRNHVAKGKKIVRMCDNRQVTVDQIIAVITQYINNSEIRFNSDSSFMKRANYILERYRYYNGSDETLAESSALSTELQSIL</sequence>
<dbReference type="STRING" id="466.Lmac_0751"/>
<comment type="caution">
    <text evidence="1">The sequence shown here is derived from an EMBL/GenBank/DDBJ whole genome shotgun (WGS) entry which is preliminary data.</text>
</comment>
<protein>
    <submittedName>
        <fullName evidence="1">Uncharacterized protein</fullName>
    </submittedName>
</protein>